<gene>
    <name evidence="11" type="primary">KRE5</name>
    <name evidence="11" type="ORF">MARU1_001447</name>
</gene>
<dbReference type="Pfam" id="PF18402">
    <property type="entry name" value="Thioredoxin_14"/>
    <property type="match status" value="1"/>
</dbReference>
<feature type="domain" description="UGGT thioredoxin-like" evidence="7">
    <location>
        <begin position="46"/>
        <end position="230"/>
    </location>
</feature>
<evidence type="ECO:0000259" key="7">
    <source>
        <dbReference type="Pfam" id="PF18400"/>
    </source>
</evidence>
<dbReference type="Proteomes" id="UP001217582">
    <property type="component" value="Chromosome 3"/>
</dbReference>
<dbReference type="CDD" id="cd06432">
    <property type="entry name" value="GT8_HUGT1_C_like"/>
    <property type="match status" value="1"/>
</dbReference>
<dbReference type="SUPFAM" id="SSF53448">
    <property type="entry name" value="Nucleotide-diphospho-sugar transferases"/>
    <property type="match status" value="1"/>
</dbReference>
<keyword evidence="3 6" id="KW-0732">Signal</keyword>
<organism evidence="11 12">
    <name type="scientific">Malassezia arunalokei</name>
    <dbReference type="NCBI Taxonomy" id="1514897"/>
    <lineage>
        <taxon>Eukaryota</taxon>
        <taxon>Fungi</taxon>
        <taxon>Dikarya</taxon>
        <taxon>Basidiomycota</taxon>
        <taxon>Ustilaginomycotina</taxon>
        <taxon>Malasseziomycetes</taxon>
        <taxon>Malasseziales</taxon>
        <taxon>Malasseziaceae</taxon>
        <taxon>Malassezia</taxon>
    </lineage>
</organism>
<evidence type="ECO:0000256" key="3">
    <source>
        <dbReference type="ARBA" id="ARBA00022729"/>
    </source>
</evidence>
<keyword evidence="12" id="KW-1185">Reference proteome</keyword>
<reference evidence="11 12" key="1">
    <citation type="submission" date="2023-03" db="EMBL/GenBank/DDBJ databases">
        <title>Mating type loci evolution in Malassezia.</title>
        <authorList>
            <person name="Coelho M.A."/>
        </authorList>
    </citation>
    <scope>NUCLEOTIDE SEQUENCE [LARGE SCALE GENOMIC DNA]</scope>
    <source>
        <strain evidence="11 12">CBS 13387</strain>
    </source>
</reference>
<proteinExistence type="predicted"/>
<dbReference type="Pfam" id="PF06427">
    <property type="entry name" value="UDP-g_GGTase"/>
    <property type="match status" value="1"/>
</dbReference>
<keyword evidence="4" id="KW-0256">Endoplasmic reticulum</keyword>
<dbReference type="GO" id="GO:0003980">
    <property type="term" value="F:UDP-glucose:glycoprotein glucosyltransferase activity"/>
    <property type="evidence" value="ECO:0007669"/>
    <property type="project" value="InterPro"/>
</dbReference>
<dbReference type="GO" id="GO:0051082">
    <property type="term" value="F:unfolded protein binding"/>
    <property type="evidence" value="ECO:0007669"/>
    <property type="project" value="TreeGrafter"/>
</dbReference>
<evidence type="ECO:0000259" key="9">
    <source>
        <dbReference type="Pfam" id="PF18402"/>
    </source>
</evidence>
<dbReference type="GO" id="GO:0005788">
    <property type="term" value="C:endoplasmic reticulum lumen"/>
    <property type="evidence" value="ECO:0007669"/>
    <property type="project" value="UniProtKB-SubCell"/>
</dbReference>
<evidence type="ECO:0000313" key="12">
    <source>
        <dbReference type="Proteomes" id="UP001217582"/>
    </source>
</evidence>
<dbReference type="Pfam" id="PF18404">
    <property type="entry name" value="Glyco_transf_24"/>
    <property type="match status" value="1"/>
</dbReference>
<dbReference type="InterPro" id="IPR009448">
    <property type="entry name" value="UDP-g_GGtrans"/>
</dbReference>
<evidence type="ECO:0000256" key="4">
    <source>
        <dbReference type="ARBA" id="ARBA00022824"/>
    </source>
</evidence>
<evidence type="ECO:0000256" key="5">
    <source>
        <dbReference type="ARBA" id="ARBA00023180"/>
    </source>
</evidence>
<dbReference type="InterPro" id="IPR040692">
    <property type="entry name" value="UGGT_TRXL_3"/>
</dbReference>
<feature type="domain" description="UGGT thioredoxin-like" evidence="9">
    <location>
        <begin position="452"/>
        <end position="710"/>
    </location>
</feature>
<evidence type="ECO:0000313" key="11">
    <source>
        <dbReference type="EMBL" id="WFD15429.1"/>
    </source>
</evidence>
<dbReference type="GO" id="GO:0018279">
    <property type="term" value="P:protein N-linked glycosylation via asparagine"/>
    <property type="evidence" value="ECO:0007669"/>
    <property type="project" value="TreeGrafter"/>
</dbReference>
<dbReference type="InterPro" id="IPR040497">
    <property type="entry name" value="Glyco_transf_24"/>
</dbReference>
<dbReference type="InterPro" id="IPR040694">
    <property type="entry name" value="UGGT_TRXL_2"/>
</dbReference>
<comment type="subcellular location">
    <subcellularLocation>
        <location evidence="2">Endoplasmic reticulum lumen</location>
    </subcellularLocation>
</comment>
<dbReference type="InterPro" id="IPR040693">
    <property type="entry name" value="UGGT_TRXL_1"/>
</dbReference>
<dbReference type="PANTHER" id="PTHR11226:SF0">
    <property type="entry name" value="UDP-GLUCOSE:GLYCOPROTEIN GLUCOSYLTRANSFERASE"/>
    <property type="match status" value="1"/>
</dbReference>
<protein>
    <submittedName>
        <fullName evidence="11">Killer toxin resistant protein</fullName>
    </submittedName>
</protein>
<evidence type="ECO:0000259" key="10">
    <source>
        <dbReference type="Pfam" id="PF18404"/>
    </source>
</evidence>
<feature type="signal peptide" evidence="6">
    <location>
        <begin position="1"/>
        <end position="21"/>
    </location>
</feature>
<dbReference type="GO" id="GO:0036503">
    <property type="term" value="P:ERAD pathway"/>
    <property type="evidence" value="ECO:0007669"/>
    <property type="project" value="TreeGrafter"/>
</dbReference>
<evidence type="ECO:0000256" key="1">
    <source>
        <dbReference type="ARBA" id="ARBA00001913"/>
    </source>
</evidence>
<sequence>MRLLVAWAACLVWCLCLGTQAQVPVRVSLRHNWHNYSDSAAHAAPLLEMMEAAGQVWPHAFFSLISRVWSHSSAGAELKDMSYEYLFHHMEGVLRSLAVDAHDPYPESHLEEWRALVAQHAPAAKVESYYQMFEAGSNLLSLNVPCDTFVHVNGHAYCSLSAARQAIQALNTSSSPLLAHDHVHPSNMAPGPSLVLYADPYSTSIHEFHDMLHALCSTSHLKYVFRWRPSIASVQPRPMSRYLSGFGTTMHLKKVDYLVLDDRHIDKSHHAELPMSHEPDRVRIFSDQLQNKLHRLLGTKRPSVQDAVTRHSNLTISEFAQLDVAAAHAILSSDDPMSTWESIVLDFPIHSGTLSDYMDTIPDDDTILDTMNNVEKRLISPGITQLWINGLPVPVTELQPLSFIKRMHDELDLIEAFGAPELGISPDGAEMIMTNPGVNAAFAPIQSAPQFYDASDALESNSELGMPVIAWVNDLTNPMYADWPKTLKDMMRYRWMNGLPLIQQNFFQLVVLLDMRDPQALLLLGMYLDATLMDYAIRWGIVPLLEDEDCHVLAQLLWLGMQQLAALEIPLFLQKLAATPLTPEGRVDPKQARAVLRSMLPASAQEDNELMAFLNGGERISGYKRLLELAKSYLGRLHTMKRPGSSGVAYFNGQEVSLDEHLISQVFAASKHQLQMAWDDIRDGYIDSQDRYTRYFYDLRDTKSRRSALVTMVEDAQSFVRPSVYVRLPDVTRELGEHARPIRDFLYGPGDTSVSIRLLGDLNDRATIDIFLRALEAMETTPFRLSFVHTGTSDGLLSEWLLQAMHAGALSNMSHNDLYNALNSDHVAASLETLRQAYHIPTIKYSWSQISLAFSQALHLKHTEPTILLNGQSLDHIEGVSQFDIESVVAWEDEVHVQALLNALDLPDETRESRAQVIEFAVSVVGSNFAKNSDQEGPMESVPQKRDPSGMYLHNPDLMLRLGQESAPIHITGLLDPLCTNAPQLVSLLRMMSTFSCVRISLMLNPRIRVPSLPFSQFTRFDYRTQPRFDEHGQEDMPSLAFESLPESSVLTMQIHAPRFVAMADEAVYDLDNIRLADVHGRVDTVYSVNSILVEGHARAEHGPIPEGLQLVLSSDDKKSQLDTIVMENLGYFQFRAQPGRWTLRIREGRSQNLYEMTSVGALGWSSPPVSHTGAAITLDTLEGITIFPTFRKHRGKEMEELISSVDVAESLTTSKFSRLAHQAVSYLGQILRPMRLKSKHAEINVFTLASGHLYERMTYIMILSVLRHTKSSVKFWFVENFLSPSFKSFIPHLAQAYHFEYELITYAWPEWLREQTEKQRMIWAYKILFLDVLFPLDLDRVIFVDADQIVRTDLKQLVDMDLHGAPYAYPPMGDDSEDMDGYRFWKQGYWKNVLRGHPYHISALYVVDLKRFRSIAAGNILRVHYQQLTADKNSLANLDQDLPNNLQPLLPIHTLDKTWLWCETWCSHDWLPQAKTIDLCSNPKTKEPKLDRARRQIPEWTELDNEVAAFAESLRSPSYSTPHDEL</sequence>
<dbReference type="PANTHER" id="PTHR11226">
    <property type="entry name" value="UDP-GLUCOSE GLYCOPROTEIN:GLUCOSYLTRANSFERASE"/>
    <property type="match status" value="1"/>
</dbReference>
<feature type="chain" id="PRO_5042465891" evidence="6">
    <location>
        <begin position="22"/>
        <end position="1527"/>
    </location>
</feature>
<evidence type="ECO:0000256" key="2">
    <source>
        <dbReference type="ARBA" id="ARBA00004319"/>
    </source>
</evidence>
<dbReference type="EMBL" id="CP119918">
    <property type="protein sequence ID" value="WFD15429.1"/>
    <property type="molecule type" value="Genomic_DNA"/>
</dbReference>
<dbReference type="Gene3D" id="3.90.550.10">
    <property type="entry name" value="Spore Coat Polysaccharide Biosynthesis Protein SpsA, Chain A"/>
    <property type="match status" value="1"/>
</dbReference>
<comment type="cofactor">
    <cofactor evidence="1">
        <name>Ca(2+)</name>
        <dbReference type="ChEBI" id="CHEBI:29108"/>
    </cofactor>
</comment>
<feature type="domain" description="UGGT thioredoxin-like" evidence="8">
    <location>
        <begin position="312"/>
        <end position="442"/>
    </location>
</feature>
<name>A0AAJ6CJL7_9BASI</name>
<evidence type="ECO:0000256" key="6">
    <source>
        <dbReference type="SAM" id="SignalP"/>
    </source>
</evidence>
<evidence type="ECO:0000259" key="8">
    <source>
        <dbReference type="Pfam" id="PF18401"/>
    </source>
</evidence>
<feature type="domain" description="Glucosyltransferase 24 catalytic" evidence="10">
    <location>
        <begin position="1244"/>
        <end position="1510"/>
    </location>
</feature>
<dbReference type="Pfam" id="PF18401">
    <property type="entry name" value="Thioredoxin_13"/>
    <property type="match status" value="1"/>
</dbReference>
<dbReference type="Pfam" id="PF18400">
    <property type="entry name" value="Thioredoxin_12"/>
    <property type="match status" value="1"/>
</dbReference>
<keyword evidence="5" id="KW-0325">Glycoprotein</keyword>
<dbReference type="InterPro" id="IPR029044">
    <property type="entry name" value="Nucleotide-diphossugar_trans"/>
</dbReference>
<accession>A0AAJ6CJL7</accession>